<feature type="domain" description="C2H2-type" evidence="13">
    <location>
        <begin position="584"/>
        <end position="611"/>
    </location>
</feature>
<feature type="domain" description="C2H2-type" evidence="13">
    <location>
        <begin position="472"/>
        <end position="499"/>
    </location>
</feature>
<feature type="domain" description="C2H2-type" evidence="13">
    <location>
        <begin position="500"/>
        <end position="527"/>
    </location>
</feature>
<feature type="domain" description="C2H2-type" evidence="13">
    <location>
        <begin position="388"/>
        <end position="415"/>
    </location>
</feature>
<evidence type="ECO:0000313" key="16">
    <source>
        <dbReference type="Proteomes" id="UP001652642"/>
    </source>
</evidence>
<dbReference type="SUPFAM" id="SSF47353">
    <property type="entry name" value="Retrovirus capsid dimerization domain-like"/>
    <property type="match status" value="1"/>
</dbReference>
<feature type="region of interest" description="Disordered" evidence="12">
    <location>
        <begin position="1"/>
        <end position="36"/>
    </location>
</feature>
<keyword evidence="16" id="KW-1185">Reference proteome</keyword>
<dbReference type="InterPro" id="IPR003309">
    <property type="entry name" value="SCAN_dom"/>
</dbReference>
<evidence type="ECO:0000256" key="8">
    <source>
        <dbReference type="ARBA" id="ARBA00023125"/>
    </source>
</evidence>
<dbReference type="SMART" id="SM00431">
    <property type="entry name" value="SCAN"/>
    <property type="match status" value="1"/>
</dbReference>
<feature type="domain" description="KRAB" evidence="15">
    <location>
        <begin position="220"/>
        <end position="297"/>
    </location>
</feature>
<evidence type="ECO:0000256" key="1">
    <source>
        <dbReference type="ARBA" id="ARBA00004123"/>
    </source>
</evidence>
<evidence type="ECO:0000256" key="10">
    <source>
        <dbReference type="ARBA" id="ARBA00023242"/>
    </source>
</evidence>
<keyword evidence="9" id="KW-0804">Transcription</keyword>
<feature type="domain" description="C2H2-type" evidence="13">
    <location>
        <begin position="416"/>
        <end position="443"/>
    </location>
</feature>
<dbReference type="Gene3D" id="3.30.160.60">
    <property type="entry name" value="Classic Zinc Finger"/>
    <property type="match status" value="8"/>
</dbReference>
<dbReference type="CDD" id="cd07765">
    <property type="entry name" value="KRAB_A-box"/>
    <property type="match status" value="1"/>
</dbReference>
<dbReference type="InterPro" id="IPR001909">
    <property type="entry name" value="KRAB"/>
</dbReference>
<keyword evidence="3" id="KW-0479">Metal-binding</keyword>
<dbReference type="PROSITE" id="PS50805">
    <property type="entry name" value="KRAB"/>
    <property type="match status" value="1"/>
</dbReference>
<protein>
    <submittedName>
        <fullName evidence="17">Uncharacterized protein isoform X1</fullName>
    </submittedName>
</protein>
<dbReference type="Pfam" id="PF01352">
    <property type="entry name" value="KRAB"/>
    <property type="match status" value="1"/>
</dbReference>
<evidence type="ECO:0000313" key="17">
    <source>
        <dbReference type="RefSeq" id="XP_072844265.1"/>
    </source>
</evidence>
<dbReference type="Gene3D" id="1.10.4020.10">
    <property type="entry name" value="DNA breaking-rejoining enzymes"/>
    <property type="match status" value="1"/>
</dbReference>
<evidence type="ECO:0000256" key="3">
    <source>
        <dbReference type="ARBA" id="ARBA00022723"/>
    </source>
</evidence>
<dbReference type="Pfam" id="PF02023">
    <property type="entry name" value="SCAN"/>
    <property type="match status" value="1"/>
</dbReference>
<dbReference type="GeneID" id="110070976"/>
<evidence type="ECO:0000259" key="13">
    <source>
        <dbReference type="PROSITE" id="PS50157"/>
    </source>
</evidence>
<gene>
    <name evidence="17" type="primary">LOC110070976</name>
</gene>
<evidence type="ECO:0000256" key="2">
    <source>
        <dbReference type="ARBA" id="ARBA00006991"/>
    </source>
</evidence>
<feature type="domain" description="C2H2-type" evidence="13">
    <location>
        <begin position="556"/>
        <end position="583"/>
    </location>
</feature>
<name>A0ABM5FFU8_9SAUR</name>
<reference evidence="16" key="1">
    <citation type="submission" date="2025-05" db="UniProtKB">
        <authorList>
            <consortium name="RefSeq"/>
        </authorList>
    </citation>
    <scope>NUCLEOTIDE SEQUENCE [LARGE SCALE GENOMIC DNA]</scope>
</reference>
<organism evidence="16 17">
    <name type="scientific">Pogona vitticeps</name>
    <name type="common">central bearded dragon</name>
    <dbReference type="NCBI Taxonomy" id="103695"/>
    <lineage>
        <taxon>Eukaryota</taxon>
        <taxon>Metazoa</taxon>
        <taxon>Chordata</taxon>
        <taxon>Craniata</taxon>
        <taxon>Vertebrata</taxon>
        <taxon>Euteleostomi</taxon>
        <taxon>Lepidosauria</taxon>
        <taxon>Squamata</taxon>
        <taxon>Bifurcata</taxon>
        <taxon>Unidentata</taxon>
        <taxon>Episquamata</taxon>
        <taxon>Toxicofera</taxon>
        <taxon>Iguania</taxon>
        <taxon>Acrodonta</taxon>
        <taxon>Agamidae</taxon>
        <taxon>Amphibolurinae</taxon>
        <taxon>Pogona</taxon>
    </lineage>
</organism>
<evidence type="ECO:0000256" key="9">
    <source>
        <dbReference type="ARBA" id="ARBA00023163"/>
    </source>
</evidence>
<comment type="subcellular location">
    <subcellularLocation>
        <location evidence="1">Nucleus</location>
    </subcellularLocation>
</comment>
<evidence type="ECO:0000256" key="7">
    <source>
        <dbReference type="ARBA" id="ARBA00023015"/>
    </source>
</evidence>
<dbReference type="SMART" id="SM00349">
    <property type="entry name" value="KRAB"/>
    <property type="match status" value="1"/>
</dbReference>
<proteinExistence type="inferred from homology"/>
<evidence type="ECO:0000256" key="11">
    <source>
        <dbReference type="PROSITE-ProRule" id="PRU00042"/>
    </source>
</evidence>
<keyword evidence="10" id="KW-0539">Nucleus</keyword>
<evidence type="ECO:0000256" key="12">
    <source>
        <dbReference type="SAM" id="MobiDB-lite"/>
    </source>
</evidence>
<dbReference type="SUPFAM" id="SSF57667">
    <property type="entry name" value="beta-beta-alpha zinc fingers"/>
    <property type="match status" value="5"/>
</dbReference>
<feature type="domain" description="C2H2-type" evidence="13">
    <location>
        <begin position="528"/>
        <end position="555"/>
    </location>
</feature>
<keyword evidence="4" id="KW-0677">Repeat</keyword>
<dbReference type="InterPro" id="IPR013087">
    <property type="entry name" value="Znf_C2H2_type"/>
</dbReference>
<dbReference type="CDD" id="cd07936">
    <property type="entry name" value="SCAN"/>
    <property type="match status" value="1"/>
</dbReference>
<evidence type="ECO:0000256" key="6">
    <source>
        <dbReference type="ARBA" id="ARBA00022833"/>
    </source>
</evidence>
<keyword evidence="7" id="KW-0805">Transcription regulation</keyword>
<dbReference type="InterPro" id="IPR036236">
    <property type="entry name" value="Znf_C2H2_sf"/>
</dbReference>
<dbReference type="PANTHER" id="PTHR24399:SF54">
    <property type="entry name" value="GASTRULA ZINC FINGER PROTEIN XLCGF26.1-LIKE-RELATED"/>
    <property type="match status" value="1"/>
</dbReference>
<dbReference type="PANTHER" id="PTHR24399">
    <property type="entry name" value="ZINC FINGER AND BTB DOMAIN-CONTAINING"/>
    <property type="match status" value="1"/>
</dbReference>
<dbReference type="InterPro" id="IPR038269">
    <property type="entry name" value="SCAN_sf"/>
</dbReference>
<dbReference type="PROSITE" id="PS00028">
    <property type="entry name" value="ZINC_FINGER_C2H2_1"/>
    <property type="match status" value="7"/>
</dbReference>
<keyword evidence="8" id="KW-0238">DNA-binding</keyword>
<reference evidence="17" key="2">
    <citation type="submission" date="2025-08" db="UniProtKB">
        <authorList>
            <consortium name="RefSeq"/>
        </authorList>
    </citation>
    <scope>IDENTIFICATION</scope>
</reference>
<evidence type="ECO:0000256" key="4">
    <source>
        <dbReference type="ARBA" id="ARBA00022737"/>
    </source>
</evidence>
<evidence type="ECO:0000256" key="5">
    <source>
        <dbReference type="ARBA" id="ARBA00022771"/>
    </source>
</evidence>
<dbReference type="SUPFAM" id="SSF109640">
    <property type="entry name" value="KRAB domain (Kruppel-associated box)"/>
    <property type="match status" value="1"/>
</dbReference>
<accession>A0ABM5FFU8</accession>
<dbReference type="Gene3D" id="6.10.140.140">
    <property type="match status" value="1"/>
</dbReference>
<evidence type="ECO:0000259" key="15">
    <source>
        <dbReference type="PROSITE" id="PS50805"/>
    </source>
</evidence>
<keyword evidence="5 11" id="KW-0863">Zinc-finger</keyword>
<dbReference type="PROSITE" id="PS50804">
    <property type="entry name" value="SCAN_BOX"/>
    <property type="match status" value="1"/>
</dbReference>
<dbReference type="Proteomes" id="UP001652642">
    <property type="component" value="Chromosome 2"/>
</dbReference>
<feature type="domain" description="C2H2-type" evidence="13">
    <location>
        <begin position="444"/>
        <end position="471"/>
    </location>
</feature>
<dbReference type="PROSITE" id="PS50157">
    <property type="entry name" value="ZINC_FINGER_C2H2_2"/>
    <property type="match status" value="8"/>
</dbReference>
<comment type="similarity">
    <text evidence="2">Belongs to the krueppel C2H2-type zinc-finger protein family.</text>
</comment>
<dbReference type="SMART" id="SM00355">
    <property type="entry name" value="ZnF_C2H2"/>
    <property type="match status" value="7"/>
</dbReference>
<sequence>MPWHPSFRHRSEMAEDDSAGVGAGRDPHRMQSGRSGELWERRSQDVLHELIVSSEEQCQRFRRFSYKEVEGPREACTRLHLLCHQWLKPERHTKAQILDLVILEQFLAILPLEMSSWVRECGAETSSQAVALAEGFLLSQAEEKRQEEQKIQNLSLGIRWDFLATEKTPSDRRQSMFLRREEHDDDDGGACLKGAATMPVIRNPMSALLSHGDDPDQGPVTFEEVAANFTQEEWALLDPDERSLHRDVTAENRQMVASLNWGKKYVEDMGPPEFPATISSGHDYEMWDQYLREDQESYTRGGPYQDTLCRQNLAKSVTLTLQERDHTADQRFSGKVYRKAFNKKTQPANQKIIAREEKKYQYQENGRCLGRNSFLELRQSIQNEKKRYNCKECGKSFIHNLVLLTHQKVHTGEKLYKCQECGKCFACSYRLRRHQKVHTGEKPYKCQECGKCFARNSHLQRHQSVHTGEKPYKCQKCGKCFARNSHLQRHQSVHTGEKPYKCQKCGKCFAHKFHLKSHQSVHTGEKTYKCQNCGKCFAYNSDLRRHKKLHTGEKPYICQECGKCFIRNSQLRRHQKVHMGEKPYKFQECGNCFSEHSHLCDYQRIQTREKSNKCQEYG</sequence>
<evidence type="ECO:0000259" key="14">
    <source>
        <dbReference type="PROSITE" id="PS50804"/>
    </source>
</evidence>
<dbReference type="Pfam" id="PF00096">
    <property type="entry name" value="zf-C2H2"/>
    <property type="match status" value="6"/>
</dbReference>
<keyword evidence="6" id="KW-0862">Zinc</keyword>
<dbReference type="RefSeq" id="XP_072844265.1">
    <property type="nucleotide sequence ID" value="XM_072988164.1"/>
</dbReference>
<feature type="domain" description="SCAN box" evidence="14">
    <location>
        <begin position="59"/>
        <end position="136"/>
    </location>
</feature>
<dbReference type="InterPro" id="IPR036051">
    <property type="entry name" value="KRAB_dom_sf"/>
</dbReference>